<keyword evidence="8" id="KW-1185">Reference proteome</keyword>
<accession>A0AAE1AN90</accession>
<dbReference type="EMBL" id="JAWDGP010001550">
    <property type="protein sequence ID" value="KAK3790301.1"/>
    <property type="molecule type" value="Genomic_DNA"/>
</dbReference>
<feature type="transmembrane region" description="Helical" evidence="6">
    <location>
        <begin position="12"/>
        <end position="31"/>
    </location>
</feature>
<protein>
    <recommendedName>
        <fullName evidence="9">Small integral membrane protein 12</fullName>
    </recommendedName>
</protein>
<proteinExistence type="inferred from homology"/>
<evidence type="ECO:0000256" key="3">
    <source>
        <dbReference type="ARBA" id="ARBA00022692"/>
    </source>
</evidence>
<evidence type="ECO:0000313" key="7">
    <source>
        <dbReference type="EMBL" id="KAK3790301.1"/>
    </source>
</evidence>
<organism evidence="7 8">
    <name type="scientific">Elysia crispata</name>
    <name type="common">lettuce slug</name>
    <dbReference type="NCBI Taxonomy" id="231223"/>
    <lineage>
        <taxon>Eukaryota</taxon>
        <taxon>Metazoa</taxon>
        <taxon>Spiralia</taxon>
        <taxon>Lophotrochozoa</taxon>
        <taxon>Mollusca</taxon>
        <taxon>Gastropoda</taxon>
        <taxon>Heterobranchia</taxon>
        <taxon>Euthyneura</taxon>
        <taxon>Panpulmonata</taxon>
        <taxon>Sacoglossa</taxon>
        <taxon>Placobranchoidea</taxon>
        <taxon>Plakobranchidae</taxon>
        <taxon>Elysia</taxon>
    </lineage>
</organism>
<dbReference type="Pfam" id="PF15990">
    <property type="entry name" value="UPF0767"/>
    <property type="match status" value="1"/>
</dbReference>
<evidence type="ECO:0000256" key="6">
    <source>
        <dbReference type="SAM" id="Phobius"/>
    </source>
</evidence>
<evidence type="ECO:0008006" key="9">
    <source>
        <dbReference type="Google" id="ProtNLM"/>
    </source>
</evidence>
<comment type="subcellular location">
    <subcellularLocation>
        <location evidence="1">Membrane</location>
        <topology evidence="1">Single-pass membrane protein</topology>
    </subcellularLocation>
</comment>
<evidence type="ECO:0000256" key="4">
    <source>
        <dbReference type="ARBA" id="ARBA00022989"/>
    </source>
</evidence>
<comment type="caution">
    <text evidence="7">The sequence shown here is derived from an EMBL/GenBank/DDBJ whole genome shotgun (WGS) entry which is preliminary data.</text>
</comment>
<keyword evidence="5 6" id="KW-0472">Membrane</keyword>
<comment type="similarity">
    <text evidence="2">Belongs to the SMIM12 family.</text>
</comment>
<keyword evidence="4 6" id="KW-1133">Transmembrane helix</keyword>
<evidence type="ECO:0000256" key="5">
    <source>
        <dbReference type="ARBA" id="ARBA00023136"/>
    </source>
</evidence>
<dbReference type="GO" id="GO:0016020">
    <property type="term" value="C:membrane"/>
    <property type="evidence" value="ECO:0007669"/>
    <property type="project" value="UniProtKB-SubCell"/>
</dbReference>
<keyword evidence="3 6" id="KW-0812">Transmembrane</keyword>
<dbReference type="Proteomes" id="UP001283361">
    <property type="component" value="Unassembled WGS sequence"/>
</dbReference>
<name>A0AAE1AN90_9GAST</name>
<sequence length="88" mass="10234">MWNLIFNAARVYAPYITLPVAAVVGFIGYNLEWTIRKEKNTPFKAESILEERNERKLRENLEVDPTTVEPLKAKKDIPKTILGRNENF</sequence>
<evidence type="ECO:0000313" key="8">
    <source>
        <dbReference type="Proteomes" id="UP001283361"/>
    </source>
</evidence>
<dbReference type="InterPro" id="IPR031933">
    <property type="entry name" value="UPF0767"/>
</dbReference>
<dbReference type="AlphaFoldDB" id="A0AAE1AN90"/>
<evidence type="ECO:0000256" key="2">
    <source>
        <dbReference type="ARBA" id="ARBA00007304"/>
    </source>
</evidence>
<evidence type="ECO:0000256" key="1">
    <source>
        <dbReference type="ARBA" id="ARBA00004167"/>
    </source>
</evidence>
<gene>
    <name evidence="7" type="ORF">RRG08_034861</name>
</gene>
<dbReference type="PANTHER" id="PTHR28599">
    <property type="entry name" value="SMALL INTEGRAL MEMBRANE PROTEIN 12"/>
    <property type="match status" value="1"/>
</dbReference>
<dbReference type="PANTHER" id="PTHR28599:SF1">
    <property type="entry name" value="SMALL INTEGRAL MEMBRANE PROTEIN 12"/>
    <property type="match status" value="1"/>
</dbReference>
<reference evidence="7" key="1">
    <citation type="journal article" date="2023" name="G3 (Bethesda)">
        <title>A reference genome for the long-term kleptoplast-retaining sea slug Elysia crispata morphotype clarki.</title>
        <authorList>
            <person name="Eastman K.E."/>
            <person name="Pendleton A.L."/>
            <person name="Shaikh M.A."/>
            <person name="Suttiyut T."/>
            <person name="Ogas R."/>
            <person name="Tomko P."/>
            <person name="Gavelis G."/>
            <person name="Widhalm J.R."/>
            <person name="Wisecaver J.H."/>
        </authorList>
    </citation>
    <scope>NUCLEOTIDE SEQUENCE</scope>
    <source>
        <strain evidence="7">ECLA1</strain>
    </source>
</reference>